<feature type="transmembrane region" description="Helical" evidence="1">
    <location>
        <begin position="64"/>
        <end position="85"/>
    </location>
</feature>
<feature type="non-terminal residue" evidence="2">
    <location>
        <position position="1"/>
    </location>
</feature>
<dbReference type="EMBL" id="KV921860">
    <property type="protein sequence ID" value="ORE11073.1"/>
    <property type="molecule type" value="Genomic_DNA"/>
</dbReference>
<name>A0A1X0RG75_RHIZD</name>
<keyword evidence="1" id="KW-1133">Transmembrane helix</keyword>
<dbReference type="AlphaFoldDB" id="A0A1X0RG75"/>
<evidence type="ECO:0000256" key="1">
    <source>
        <dbReference type="SAM" id="Phobius"/>
    </source>
</evidence>
<reference evidence="2" key="1">
    <citation type="journal article" date="2016" name="Proc. Natl. Acad. Sci. U.S.A.">
        <title>Lipid metabolic changes in an early divergent fungus govern the establishment of a mutualistic symbiosis with endobacteria.</title>
        <authorList>
            <person name="Lastovetsky O.A."/>
            <person name="Gaspar M.L."/>
            <person name="Mondo S.J."/>
            <person name="LaButti K.M."/>
            <person name="Sandor L."/>
            <person name="Grigoriev I.V."/>
            <person name="Henry S.A."/>
            <person name="Pawlowska T.E."/>
        </authorList>
    </citation>
    <scope>NUCLEOTIDE SEQUENCE [LARGE SCALE GENOMIC DNA]</scope>
    <source>
        <strain evidence="2">ATCC 52814</strain>
    </source>
</reference>
<keyword evidence="1" id="KW-0812">Transmembrane</keyword>
<dbReference type="VEuPathDB" id="FungiDB:BCV72DRAFT_329768"/>
<organism evidence="2">
    <name type="scientific">Rhizopus microsporus var. microsporus</name>
    <dbReference type="NCBI Taxonomy" id="86635"/>
    <lineage>
        <taxon>Eukaryota</taxon>
        <taxon>Fungi</taxon>
        <taxon>Fungi incertae sedis</taxon>
        <taxon>Mucoromycota</taxon>
        <taxon>Mucoromycotina</taxon>
        <taxon>Mucoromycetes</taxon>
        <taxon>Mucorales</taxon>
        <taxon>Mucorineae</taxon>
        <taxon>Rhizopodaceae</taxon>
        <taxon>Rhizopus</taxon>
    </lineage>
</organism>
<gene>
    <name evidence="2" type="ORF">BCV72DRAFT_329768</name>
</gene>
<protein>
    <submittedName>
        <fullName evidence="2">Uncharacterized protein</fullName>
    </submittedName>
</protein>
<evidence type="ECO:0000313" key="2">
    <source>
        <dbReference type="EMBL" id="ORE11073.1"/>
    </source>
</evidence>
<dbReference type="Proteomes" id="UP000242414">
    <property type="component" value="Unassembled WGS sequence"/>
</dbReference>
<sequence>VFPRWKTYLTSSLTVLTSSSSGKQSGNNILIHIFLLQPYLERSSTFSFQYSNNSMIRQRPLSKVMFLLLFDGTIGLWSLITSLLAL</sequence>
<keyword evidence="1" id="KW-0472">Membrane</keyword>
<proteinExistence type="predicted"/>
<accession>A0A1X0RG75</accession>